<evidence type="ECO:0000313" key="2">
    <source>
        <dbReference type="EMBL" id="VAW84012.1"/>
    </source>
</evidence>
<feature type="transmembrane region" description="Helical" evidence="1">
    <location>
        <begin position="12"/>
        <end position="32"/>
    </location>
</feature>
<keyword evidence="1" id="KW-1133">Transmembrane helix</keyword>
<protein>
    <submittedName>
        <fullName evidence="2">Uncharacterized protein</fullName>
    </submittedName>
</protein>
<keyword evidence="1" id="KW-0812">Transmembrane</keyword>
<reference evidence="2" key="1">
    <citation type="submission" date="2018-06" db="EMBL/GenBank/DDBJ databases">
        <authorList>
            <person name="Zhirakovskaya E."/>
        </authorList>
    </citation>
    <scope>NUCLEOTIDE SEQUENCE</scope>
</reference>
<sequence length="59" mass="6824">MPHDLSALDMEYEWLIPVFIGIAMFTLGIMFLKYVVLSSNGNDDEDENENKDKENNKVE</sequence>
<organism evidence="2">
    <name type="scientific">hydrothermal vent metagenome</name>
    <dbReference type="NCBI Taxonomy" id="652676"/>
    <lineage>
        <taxon>unclassified sequences</taxon>
        <taxon>metagenomes</taxon>
        <taxon>ecological metagenomes</taxon>
    </lineage>
</organism>
<evidence type="ECO:0000256" key="1">
    <source>
        <dbReference type="SAM" id="Phobius"/>
    </source>
</evidence>
<keyword evidence="1" id="KW-0472">Membrane</keyword>
<proteinExistence type="predicted"/>
<dbReference type="EMBL" id="UOFO01000032">
    <property type="protein sequence ID" value="VAW84012.1"/>
    <property type="molecule type" value="Genomic_DNA"/>
</dbReference>
<accession>A0A3B0Z8Z3</accession>
<gene>
    <name evidence="2" type="ORF">MNBD_GAMMA16-209</name>
</gene>
<dbReference type="AlphaFoldDB" id="A0A3B0Z8Z3"/>
<name>A0A3B0Z8Z3_9ZZZZ</name>